<evidence type="ECO:0000256" key="1">
    <source>
        <dbReference type="SAM" id="MobiDB-lite"/>
    </source>
</evidence>
<dbReference type="PANTHER" id="PTHR13589">
    <property type="entry name" value="CREB-REGULATED TRANSCRIPTION COACTIVATOR"/>
    <property type="match status" value="1"/>
</dbReference>
<dbReference type="InterPro" id="IPR024786">
    <property type="entry name" value="TORC"/>
</dbReference>
<evidence type="ECO:0000313" key="3">
    <source>
        <dbReference type="Proteomes" id="UP001266305"/>
    </source>
</evidence>
<dbReference type="PANTHER" id="PTHR13589:SF14">
    <property type="entry name" value="CREB-REGULATED TRANSCRIPTION COACTIVATOR 1"/>
    <property type="match status" value="1"/>
</dbReference>
<evidence type="ECO:0000313" key="2">
    <source>
        <dbReference type="EMBL" id="KAK2087761.1"/>
    </source>
</evidence>
<name>A0ABQ9TSK7_SAGOE</name>
<gene>
    <name evidence="2" type="ORF">P7K49_033668</name>
</gene>
<organism evidence="2 3">
    <name type="scientific">Saguinus oedipus</name>
    <name type="common">Cotton-top tamarin</name>
    <name type="synonym">Oedipomidas oedipus</name>
    <dbReference type="NCBI Taxonomy" id="9490"/>
    <lineage>
        <taxon>Eukaryota</taxon>
        <taxon>Metazoa</taxon>
        <taxon>Chordata</taxon>
        <taxon>Craniata</taxon>
        <taxon>Vertebrata</taxon>
        <taxon>Euteleostomi</taxon>
        <taxon>Mammalia</taxon>
        <taxon>Eutheria</taxon>
        <taxon>Euarchontoglires</taxon>
        <taxon>Primates</taxon>
        <taxon>Haplorrhini</taxon>
        <taxon>Platyrrhini</taxon>
        <taxon>Cebidae</taxon>
        <taxon>Callitrichinae</taxon>
        <taxon>Saguinus</taxon>
    </lineage>
</organism>
<protein>
    <submittedName>
        <fullName evidence="2">Uncharacterized protein</fullName>
    </submittedName>
</protein>
<feature type="compositionally biased region" description="Gly residues" evidence="1">
    <location>
        <begin position="215"/>
        <end position="224"/>
    </location>
</feature>
<proteinExistence type="predicted"/>
<dbReference type="EMBL" id="JASSZA010000019">
    <property type="protein sequence ID" value="KAK2087761.1"/>
    <property type="molecule type" value="Genomic_DNA"/>
</dbReference>
<reference evidence="2 3" key="1">
    <citation type="submission" date="2023-05" db="EMBL/GenBank/DDBJ databases">
        <title>B98-5 Cell Line De Novo Hybrid Assembly: An Optical Mapping Approach.</title>
        <authorList>
            <person name="Kananen K."/>
            <person name="Auerbach J.A."/>
            <person name="Kautto E."/>
            <person name="Blachly J.S."/>
        </authorList>
    </citation>
    <scope>NUCLEOTIDE SEQUENCE [LARGE SCALE GENOMIC DNA]</scope>
    <source>
        <strain evidence="2">B95-8</strain>
        <tissue evidence="2">Cell line</tissue>
    </source>
</reference>
<feature type="region of interest" description="Disordered" evidence="1">
    <location>
        <begin position="76"/>
        <end position="110"/>
    </location>
</feature>
<keyword evidence="3" id="KW-1185">Reference proteome</keyword>
<accession>A0ABQ9TSK7</accession>
<comment type="caution">
    <text evidence="2">The sequence shown here is derived from an EMBL/GenBank/DDBJ whole genome shotgun (WGS) entry which is preliminary data.</text>
</comment>
<feature type="region of interest" description="Disordered" evidence="1">
    <location>
        <begin position="185"/>
        <end position="224"/>
    </location>
</feature>
<dbReference type="Proteomes" id="UP001266305">
    <property type="component" value="Unassembled WGS sequence"/>
</dbReference>
<sequence length="224" mass="24283">MDKLLEGRITLISESLFARLPREGTRAQGPDGQAGDWLRPELAEAADLTPAGCTPGTWRVLAASLCRSAWPVHASRTARPCRPGSWDPGSHTPPAPQCLESWGAGAEERSPSQAAEQWLRVFQSGGPCDQTRGAALGPQLVTIVWVFLSLCFHLLLPQTPFQSSGLDTSRTTRHHGLVDRVYRERGRLGSPHRRPLSVDKHGRQISFSPEDEGGRPGPAGAGKF</sequence>